<dbReference type="AlphaFoldDB" id="A0A7G7CR78"/>
<dbReference type="InterPro" id="IPR002833">
    <property type="entry name" value="PTH2"/>
</dbReference>
<evidence type="ECO:0000313" key="4">
    <source>
        <dbReference type="EMBL" id="QNE90094.1"/>
    </source>
</evidence>
<keyword evidence="5" id="KW-1185">Reference proteome</keyword>
<dbReference type="EC" id="3.1.1.29" evidence="1"/>
<dbReference type="Pfam" id="PF01981">
    <property type="entry name" value="PTH2"/>
    <property type="match status" value="1"/>
</dbReference>
<gene>
    <name evidence="4" type="ORF">H0194_03540</name>
</gene>
<keyword evidence="2 4" id="KW-0378">Hydrolase</keyword>
<evidence type="ECO:0000313" key="5">
    <source>
        <dbReference type="Proteomes" id="UP000515743"/>
    </source>
</evidence>
<dbReference type="SUPFAM" id="SSF102462">
    <property type="entry name" value="Peptidyl-tRNA hydrolase II"/>
    <property type="match status" value="1"/>
</dbReference>
<dbReference type="Proteomes" id="UP000515743">
    <property type="component" value="Chromosome"/>
</dbReference>
<evidence type="ECO:0000256" key="3">
    <source>
        <dbReference type="ARBA" id="ARBA00048707"/>
    </source>
</evidence>
<evidence type="ECO:0000256" key="1">
    <source>
        <dbReference type="ARBA" id="ARBA00013260"/>
    </source>
</evidence>
<name>A0A7G7CR78_9CORY</name>
<dbReference type="EMBL" id="CP059404">
    <property type="protein sequence ID" value="QNE90094.1"/>
    <property type="molecule type" value="Genomic_DNA"/>
</dbReference>
<dbReference type="InterPro" id="IPR023476">
    <property type="entry name" value="Pep_tRNA_hydro_II_dom_sf"/>
</dbReference>
<comment type="catalytic activity">
    <reaction evidence="3">
        <text>an N-acyl-L-alpha-aminoacyl-tRNA + H2O = an N-acyl-L-amino acid + a tRNA + H(+)</text>
        <dbReference type="Rhea" id="RHEA:54448"/>
        <dbReference type="Rhea" id="RHEA-COMP:10123"/>
        <dbReference type="Rhea" id="RHEA-COMP:13883"/>
        <dbReference type="ChEBI" id="CHEBI:15377"/>
        <dbReference type="ChEBI" id="CHEBI:15378"/>
        <dbReference type="ChEBI" id="CHEBI:59874"/>
        <dbReference type="ChEBI" id="CHEBI:78442"/>
        <dbReference type="ChEBI" id="CHEBI:138191"/>
        <dbReference type="EC" id="3.1.1.29"/>
    </reaction>
</comment>
<evidence type="ECO:0000256" key="2">
    <source>
        <dbReference type="ARBA" id="ARBA00022801"/>
    </source>
</evidence>
<dbReference type="KEGG" id="cik:H0194_03540"/>
<reference evidence="4 5" key="1">
    <citation type="submission" date="2020-07" db="EMBL/GenBank/DDBJ databases">
        <title>Complete genome and description of Corynebacterium incognita strain Marseille-Q3630 sp. nov.</title>
        <authorList>
            <person name="Boxberger M."/>
        </authorList>
    </citation>
    <scope>NUCLEOTIDE SEQUENCE [LARGE SCALE GENOMIC DNA]</scope>
    <source>
        <strain evidence="4 5">Marseille-Q3630</strain>
    </source>
</reference>
<protein>
    <recommendedName>
        <fullName evidence="1">peptidyl-tRNA hydrolase</fullName>
        <ecNumber evidence="1">3.1.1.29</ecNumber>
    </recommendedName>
</protein>
<organism evidence="4 5">
    <name type="scientific">Corynebacterium incognita</name>
    <dbReference type="NCBI Taxonomy" id="2754725"/>
    <lineage>
        <taxon>Bacteria</taxon>
        <taxon>Bacillati</taxon>
        <taxon>Actinomycetota</taxon>
        <taxon>Actinomycetes</taxon>
        <taxon>Mycobacteriales</taxon>
        <taxon>Corynebacteriaceae</taxon>
        <taxon>Corynebacterium</taxon>
    </lineage>
</organism>
<dbReference type="RefSeq" id="WP_185176468.1">
    <property type="nucleotide sequence ID" value="NZ_CP059404.1"/>
</dbReference>
<proteinExistence type="predicted"/>
<accession>A0A7G7CR78</accession>
<dbReference type="GO" id="GO:0004045">
    <property type="term" value="F:peptidyl-tRNA hydrolase activity"/>
    <property type="evidence" value="ECO:0007669"/>
    <property type="project" value="UniProtKB-EC"/>
</dbReference>
<dbReference type="Gene3D" id="3.40.1490.10">
    <property type="entry name" value="Bit1"/>
    <property type="match status" value="1"/>
</dbReference>
<sequence>MTPEFHQAHRRLVAATTARSWRDDVEDPDDPATVQAMQMALNLPKGTPPARNAVLVAAAQAVVAVCLDERAGAESGAFVDGLAQWYGHRIRKVARRARNKAWDDVQALPGVTVDNLARAFVPSAVAEVPAAVAKLQIGHTDLPHDDDLPAPTPEHPALYVDGGLGMSMGKAAAQVGHGSMLLAAAMTADEAHEWAQTGYPLSVVEASPEVFTAALEKAETDPGAGVVIRDAGYTEVAPDSATVVAFHSPLAE</sequence>